<feature type="region of interest" description="Disordered" evidence="1">
    <location>
        <begin position="142"/>
        <end position="164"/>
    </location>
</feature>
<keyword evidence="3" id="KW-1185">Reference proteome</keyword>
<accession>A0A6G0WGF8</accession>
<dbReference type="VEuPathDB" id="FungiDB:AeMF1_003016"/>
<sequence length="209" mass="23906">MTLSEKEKRRNWSAEEDLVLLRQVAADRPFAAEDGVMKAWQNLADTLSKCDQFTRCVDGRRVQNRFTALVEKHRRGDIESAKLSGVSEEEDERRMLLDDIVPLLNDLKAEADSKLTKEKEEKLKIDEGASLIREKAMETMRKRKASCGRDGDDGERNGTTGRRASLAMAIEIDGAREIDVKEKELAFKRFKYESDVRQRELDRAESVKA</sequence>
<evidence type="ECO:0008006" key="4">
    <source>
        <dbReference type="Google" id="ProtNLM"/>
    </source>
</evidence>
<name>A0A6G0WGF8_9STRA</name>
<dbReference type="Proteomes" id="UP000481153">
    <property type="component" value="Unassembled WGS sequence"/>
</dbReference>
<comment type="caution">
    <text evidence="2">The sequence shown here is derived from an EMBL/GenBank/DDBJ whole genome shotgun (WGS) entry which is preliminary data.</text>
</comment>
<dbReference type="EMBL" id="VJMJ01000225">
    <property type="protein sequence ID" value="KAF0726114.1"/>
    <property type="molecule type" value="Genomic_DNA"/>
</dbReference>
<organism evidence="2 3">
    <name type="scientific">Aphanomyces euteiches</name>
    <dbReference type="NCBI Taxonomy" id="100861"/>
    <lineage>
        <taxon>Eukaryota</taxon>
        <taxon>Sar</taxon>
        <taxon>Stramenopiles</taxon>
        <taxon>Oomycota</taxon>
        <taxon>Saprolegniomycetes</taxon>
        <taxon>Saprolegniales</taxon>
        <taxon>Verrucalvaceae</taxon>
        <taxon>Aphanomyces</taxon>
    </lineage>
</organism>
<feature type="compositionally biased region" description="Basic and acidic residues" evidence="1">
    <location>
        <begin position="147"/>
        <end position="156"/>
    </location>
</feature>
<dbReference type="AlphaFoldDB" id="A0A6G0WGF8"/>
<dbReference type="PANTHER" id="PTHR37558">
    <property type="entry name" value="HTH CENPB-TYPE DOMAIN-CONTAINING PROTEIN"/>
    <property type="match status" value="1"/>
</dbReference>
<gene>
    <name evidence="2" type="ORF">Ae201684_015573</name>
</gene>
<evidence type="ECO:0000256" key="1">
    <source>
        <dbReference type="SAM" id="MobiDB-lite"/>
    </source>
</evidence>
<dbReference type="PANTHER" id="PTHR37558:SF1">
    <property type="entry name" value="HTH CENPB-TYPE DOMAIN-CONTAINING PROTEIN"/>
    <property type="match status" value="1"/>
</dbReference>
<protein>
    <recommendedName>
        <fullName evidence="4">Myb-like domain-containing protein</fullName>
    </recommendedName>
</protein>
<evidence type="ECO:0000313" key="3">
    <source>
        <dbReference type="Proteomes" id="UP000481153"/>
    </source>
</evidence>
<reference evidence="2 3" key="1">
    <citation type="submission" date="2019-07" db="EMBL/GenBank/DDBJ databases">
        <title>Genomics analysis of Aphanomyces spp. identifies a new class of oomycete effector associated with host adaptation.</title>
        <authorList>
            <person name="Gaulin E."/>
        </authorList>
    </citation>
    <scope>NUCLEOTIDE SEQUENCE [LARGE SCALE GENOMIC DNA]</scope>
    <source>
        <strain evidence="2 3">ATCC 201684</strain>
    </source>
</reference>
<evidence type="ECO:0000313" key="2">
    <source>
        <dbReference type="EMBL" id="KAF0726114.1"/>
    </source>
</evidence>
<proteinExistence type="predicted"/>